<feature type="domain" description="RNA polymerase sigma-70 region 2" evidence="5">
    <location>
        <begin position="20"/>
        <end position="88"/>
    </location>
</feature>
<dbReference type="Pfam" id="PF08281">
    <property type="entry name" value="Sigma70_r4_2"/>
    <property type="match status" value="1"/>
</dbReference>
<protein>
    <submittedName>
        <fullName evidence="7">RNA polymerase sigma factor</fullName>
    </submittedName>
</protein>
<name>A0ABW6UKL3_9ACTN</name>
<evidence type="ECO:0000313" key="7">
    <source>
        <dbReference type="EMBL" id="MFF4523980.1"/>
    </source>
</evidence>
<dbReference type="PANTHER" id="PTHR43133">
    <property type="entry name" value="RNA POLYMERASE ECF-TYPE SIGMA FACTO"/>
    <property type="match status" value="1"/>
</dbReference>
<dbReference type="EMBL" id="JBIAWJ010000011">
    <property type="protein sequence ID" value="MFF4523980.1"/>
    <property type="molecule type" value="Genomic_DNA"/>
</dbReference>
<comment type="caution">
    <text evidence="7">The sequence shown here is derived from an EMBL/GenBank/DDBJ whole genome shotgun (WGS) entry which is preliminary data.</text>
</comment>
<evidence type="ECO:0000256" key="1">
    <source>
        <dbReference type="ARBA" id="ARBA00010641"/>
    </source>
</evidence>
<gene>
    <name evidence="7" type="ORF">ACFY1D_21555</name>
</gene>
<feature type="domain" description="RNA polymerase sigma factor 70 region 4 type 2" evidence="6">
    <location>
        <begin position="121"/>
        <end position="172"/>
    </location>
</feature>
<dbReference type="InterPro" id="IPR014284">
    <property type="entry name" value="RNA_pol_sigma-70_dom"/>
</dbReference>
<evidence type="ECO:0000259" key="6">
    <source>
        <dbReference type="Pfam" id="PF08281"/>
    </source>
</evidence>
<dbReference type="RefSeq" id="WP_351079128.1">
    <property type="nucleotide sequence ID" value="NZ_JBEOZG010000006.1"/>
</dbReference>
<keyword evidence="3" id="KW-0731">Sigma factor</keyword>
<dbReference type="CDD" id="cd06171">
    <property type="entry name" value="Sigma70_r4"/>
    <property type="match status" value="1"/>
</dbReference>
<evidence type="ECO:0000256" key="3">
    <source>
        <dbReference type="ARBA" id="ARBA00023082"/>
    </source>
</evidence>
<evidence type="ECO:0000256" key="4">
    <source>
        <dbReference type="ARBA" id="ARBA00023163"/>
    </source>
</evidence>
<comment type="similarity">
    <text evidence="1">Belongs to the sigma-70 factor family. ECF subfamily.</text>
</comment>
<proteinExistence type="inferred from homology"/>
<dbReference type="Proteomes" id="UP001602058">
    <property type="component" value="Unassembled WGS sequence"/>
</dbReference>
<organism evidence="7 8">
    <name type="scientific">Streptomyces bluensis</name>
    <dbReference type="NCBI Taxonomy" id="33897"/>
    <lineage>
        <taxon>Bacteria</taxon>
        <taxon>Bacillati</taxon>
        <taxon>Actinomycetota</taxon>
        <taxon>Actinomycetes</taxon>
        <taxon>Kitasatosporales</taxon>
        <taxon>Streptomycetaceae</taxon>
        <taxon>Streptomyces</taxon>
    </lineage>
</organism>
<sequence>MDTNLRKRVRAGDHDAFGELFDAYARSVYNHAFRLTGEWASAEDVVSLTFLDAWRLRDRVDEDGGSLRPWLLGIATNVTRNTRRAARRHSAALARLPRDETVDDFADEIARRLDDSAQLTLVRTALTRLRRADREVLALCVWSGLDYAAAAEALGIPVGTVRSRLSRARTKLAKHVREAELSQIHGQMRGDRGRAVRPLREGN</sequence>
<keyword evidence="8" id="KW-1185">Reference proteome</keyword>
<evidence type="ECO:0000313" key="8">
    <source>
        <dbReference type="Proteomes" id="UP001602058"/>
    </source>
</evidence>
<dbReference type="InterPro" id="IPR039425">
    <property type="entry name" value="RNA_pol_sigma-70-like"/>
</dbReference>
<dbReference type="InterPro" id="IPR036388">
    <property type="entry name" value="WH-like_DNA-bd_sf"/>
</dbReference>
<keyword evidence="2" id="KW-0805">Transcription regulation</keyword>
<accession>A0ABW6UKL3</accession>
<dbReference type="InterPro" id="IPR013325">
    <property type="entry name" value="RNA_pol_sigma_r2"/>
</dbReference>
<keyword evidence="4" id="KW-0804">Transcription</keyword>
<dbReference type="InterPro" id="IPR007627">
    <property type="entry name" value="RNA_pol_sigma70_r2"/>
</dbReference>
<dbReference type="Gene3D" id="1.10.10.10">
    <property type="entry name" value="Winged helix-like DNA-binding domain superfamily/Winged helix DNA-binding domain"/>
    <property type="match status" value="1"/>
</dbReference>
<dbReference type="Pfam" id="PF04542">
    <property type="entry name" value="Sigma70_r2"/>
    <property type="match status" value="1"/>
</dbReference>
<dbReference type="PANTHER" id="PTHR43133:SF25">
    <property type="entry name" value="RNA POLYMERASE SIGMA FACTOR RFAY-RELATED"/>
    <property type="match status" value="1"/>
</dbReference>
<reference evidence="7 8" key="1">
    <citation type="submission" date="2024-10" db="EMBL/GenBank/DDBJ databases">
        <title>The Natural Products Discovery Center: Release of the First 8490 Sequenced Strains for Exploring Actinobacteria Biosynthetic Diversity.</title>
        <authorList>
            <person name="Kalkreuter E."/>
            <person name="Kautsar S.A."/>
            <person name="Yang D."/>
            <person name="Bader C.D."/>
            <person name="Teijaro C.N."/>
            <person name="Fluegel L."/>
            <person name="Davis C.M."/>
            <person name="Simpson J.R."/>
            <person name="Lauterbach L."/>
            <person name="Steele A.D."/>
            <person name="Gui C."/>
            <person name="Meng S."/>
            <person name="Li G."/>
            <person name="Viehrig K."/>
            <person name="Ye F."/>
            <person name="Su P."/>
            <person name="Kiefer A.F."/>
            <person name="Nichols A."/>
            <person name="Cepeda A.J."/>
            <person name="Yan W."/>
            <person name="Fan B."/>
            <person name="Jiang Y."/>
            <person name="Adhikari A."/>
            <person name="Zheng C.-J."/>
            <person name="Schuster L."/>
            <person name="Cowan T.M."/>
            <person name="Smanski M.J."/>
            <person name="Chevrette M.G."/>
            <person name="De Carvalho L.P.S."/>
            <person name="Shen B."/>
        </authorList>
    </citation>
    <scope>NUCLEOTIDE SEQUENCE [LARGE SCALE GENOMIC DNA]</scope>
    <source>
        <strain evidence="7 8">NPDC001390</strain>
    </source>
</reference>
<dbReference type="SUPFAM" id="SSF88946">
    <property type="entry name" value="Sigma2 domain of RNA polymerase sigma factors"/>
    <property type="match status" value="1"/>
</dbReference>
<dbReference type="NCBIfam" id="TIGR02937">
    <property type="entry name" value="sigma70-ECF"/>
    <property type="match status" value="1"/>
</dbReference>
<dbReference type="InterPro" id="IPR013324">
    <property type="entry name" value="RNA_pol_sigma_r3/r4-like"/>
</dbReference>
<dbReference type="SUPFAM" id="SSF88659">
    <property type="entry name" value="Sigma3 and sigma4 domains of RNA polymerase sigma factors"/>
    <property type="match status" value="1"/>
</dbReference>
<dbReference type="Gene3D" id="1.10.1740.10">
    <property type="match status" value="1"/>
</dbReference>
<dbReference type="InterPro" id="IPR013249">
    <property type="entry name" value="RNA_pol_sigma70_r4_t2"/>
</dbReference>
<evidence type="ECO:0000256" key="2">
    <source>
        <dbReference type="ARBA" id="ARBA00023015"/>
    </source>
</evidence>
<evidence type="ECO:0000259" key="5">
    <source>
        <dbReference type="Pfam" id="PF04542"/>
    </source>
</evidence>